<keyword evidence="2" id="KW-0378">Hydrolase</keyword>
<dbReference type="InterPro" id="IPR052892">
    <property type="entry name" value="NA-targeting_endonuclease"/>
</dbReference>
<evidence type="ECO:0000313" key="2">
    <source>
        <dbReference type="EMBL" id="RUS98968.1"/>
    </source>
</evidence>
<dbReference type="InterPro" id="IPR002711">
    <property type="entry name" value="HNH"/>
</dbReference>
<feature type="domain" description="HNH nuclease" evidence="1">
    <location>
        <begin position="9"/>
        <end position="64"/>
    </location>
</feature>
<keyword evidence="2" id="KW-0540">Nuclease</keyword>
<dbReference type="AlphaFoldDB" id="A0A3S1ADX8"/>
<keyword evidence="2" id="KW-0255">Endonuclease</keyword>
<dbReference type="GO" id="GO:0004519">
    <property type="term" value="F:endonuclease activity"/>
    <property type="evidence" value="ECO:0007669"/>
    <property type="project" value="UniProtKB-KW"/>
</dbReference>
<proteinExistence type="predicted"/>
<protein>
    <submittedName>
        <fullName evidence="2">HNH endonuclease</fullName>
    </submittedName>
</protein>
<comment type="caution">
    <text evidence="2">The sequence shown here is derived from an EMBL/GenBank/DDBJ whole genome shotgun (WGS) entry which is preliminary data.</text>
</comment>
<dbReference type="PANTHER" id="PTHR33877:SF1">
    <property type="entry name" value="TYPE IV METHYL-DIRECTED RESTRICTION ENZYME ECOKMCRA"/>
    <property type="match status" value="1"/>
</dbReference>
<evidence type="ECO:0000313" key="3">
    <source>
        <dbReference type="Proteomes" id="UP000276103"/>
    </source>
</evidence>
<name>A0A3S1ADX8_ANAVA</name>
<dbReference type="OrthoDB" id="514018at2"/>
<dbReference type="Pfam" id="PF01844">
    <property type="entry name" value="HNH"/>
    <property type="match status" value="1"/>
</dbReference>
<evidence type="ECO:0000259" key="1">
    <source>
        <dbReference type="SMART" id="SM00507"/>
    </source>
</evidence>
<dbReference type="GO" id="GO:0008270">
    <property type="term" value="F:zinc ion binding"/>
    <property type="evidence" value="ECO:0007669"/>
    <property type="project" value="InterPro"/>
</dbReference>
<sequence>MARFYIPVEIERRVRKDAQNRCGYCLSPQRLVMARLEIEHIIPIAKGGSNDESNLWLACPICNRYKSDKTTDIDAETGEIVKLFNPRIQVWFEHFFWTEDGLQIVGKTPTGRATVKALHLSDDADALEVRSYWVLAGWHPPEN</sequence>
<dbReference type="InterPro" id="IPR003615">
    <property type="entry name" value="HNH_nuc"/>
</dbReference>
<dbReference type="CDD" id="cd00085">
    <property type="entry name" value="HNHc"/>
    <property type="match status" value="1"/>
</dbReference>
<dbReference type="Proteomes" id="UP000276103">
    <property type="component" value="Unassembled WGS sequence"/>
</dbReference>
<reference evidence="2 3" key="1">
    <citation type="journal article" date="2019" name="Genome Biol. Evol.">
        <title>Day and night: Metabolic profiles and evolutionary relationships of six axenic non-marine cyanobacteria.</title>
        <authorList>
            <person name="Will S.E."/>
            <person name="Henke P."/>
            <person name="Boedeker C."/>
            <person name="Huang S."/>
            <person name="Brinkmann H."/>
            <person name="Rohde M."/>
            <person name="Jarek M."/>
            <person name="Friedl T."/>
            <person name="Seufert S."/>
            <person name="Schumacher M."/>
            <person name="Overmann J."/>
            <person name="Neumann-Schaal M."/>
            <person name="Petersen J."/>
        </authorList>
    </citation>
    <scope>NUCLEOTIDE SEQUENCE [LARGE SCALE GENOMIC DNA]</scope>
    <source>
        <strain evidence="2 3">SAG 1403-4b</strain>
    </source>
</reference>
<dbReference type="PANTHER" id="PTHR33877">
    <property type="entry name" value="SLL1193 PROTEIN"/>
    <property type="match status" value="1"/>
</dbReference>
<dbReference type="GO" id="GO:0003676">
    <property type="term" value="F:nucleic acid binding"/>
    <property type="evidence" value="ECO:0007669"/>
    <property type="project" value="InterPro"/>
</dbReference>
<dbReference type="RefSeq" id="WP_127052524.1">
    <property type="nucleotide sequence ID" value="NZ_RSCM01000002.1"/>
</dbReference>
<dbReference type="EMBL" id="RSCM01000002">
    <property type="protein sequence ID" value="RUS98968.1"/>
    <property type="molecule type" value="Genomic_DNA"/>
</dbReference>
<dbReference type="SMART" id="SM00507">
    <property type="entry name" value="HNHc"/>
    <property type="match status" value="1"/>
</dbReference>
<accession>A0A3S1ADX8</accession>
<organism evidence="2 3">
    <name type="scientific">Trichormus variabilis SAG 1403-4b</name>
    <dbReference type="NCBI Taxonomy" id="447716"/>
    <lineage>
        <taxon>Bacteria</taxon>
        <taxon>Bacillati</taxon>
        <taxon>Cyanobacteriota</taxon>
        <taxon>Cyanophyceae</taxon>
        <taxon>Nostocales</taxon>
        <taxon>Nostocaceae</taxon>
        <taxon>Trichormus</taxon>
    </lineage>
</organism>
<gene>
    <name evidence="2" type="ORF">DSM107003_09870</name>
</gene>
<keyword evidence="3" id="KW-1185">Reference proteome</keyword>
<dbReference type="Gene3D" id="1.10.30.50">
    <property type="match status" value="1"/>
</dbReference>